<reference evidence="2 3" key="1">
    <citation type="submission" date="2020-02" db="EMBL/GenBank/DDBJ databases">
        <authorList>
            <person name="Hogendoorn C."/>
        </authorList>
    </citation>
    <scope>NUCLEOTIDE SEQUENCE [LARGE SCALE GENOMIC DNA]</scope>
    <source>
        <strain evidence="2">R501</strain>
    </source>
</reference>
<feature type="chain" id="PRO_5026306564" evidence="1">
    <location>
        <begin position="30"/>
        <end position="308"/>
    </location>
</feature>
<protein>
    <submittedName>
        <fullName evidence="2">Uncharacterized protein</fullName>
    </submittedName>
</protein>
<feature type="signal peptide" evidence="1">
    <location>
        <begin position="1"/>
        <end position="29"/>
    </location>
</feature>
<evidence type="ECO:0000313" key="2">
    <source>
        <dbReference type="EMBL" id="CAB1129439.1"/>
    </source>
</evidence>
<sequence>MRKRRVLATSVLALGLPGLLAMLAAPAYAAGGKGGEHGNGGGVIIPLPPGGVCPPNYHLSTRSGITTRFCDPNRSPGWRRSITTHWLYQCQLQAHGCINGHEWFVPTERYCHYTCINNSYCQEDYCSVYTGICGRPVEGGACGSAPPGSGTGPAPGSSGGVPTRTVTTTQWGAWSAWTAAACMIPSAPWAPRHGQGLNPDSLVIPVGTLPDGTPIRPPLTFASAPDRAATEQVTQAAEAEGTWSPGQLLNAPGWAVYARSRTGSQTTETVNAQTGAVLSSTSTPLRQEEAVEVYAPATCPVAVGVPTD</sequence>
<dbReference type="KEGG" id="hfv:R50_1942"/>
<accession>A0A6F8ZHT0</accession>
<gene>
    <name evidence="2" type="ORF">R50_1942</name>
</gene>
<keyword evidence="3" id="KW-1185">Reference proteome</keyword>
<evidence type="ECO:0000313" key="3">
    <source>
        <dbReference type="Proteomes" id="UP000503399"/>
    </source>
</evidence>
<dbReference type="EMBL" id="LR778114">
    <property type="protein sequence ID" value="CAB1129439.1"/>
    <property type="molecule type" value="Genomic_DNA"/>
</dbReference>
<keyword evidence="1" id="KW-0732">Signal</keyword>
<organism evidence="2 3">
    <name type="scientific">Candidatus Hydrogenisulfobacillus filiaventi</name>
    <dbReference type="NCBI Taxonomy" id="2707344"/>
    <lineage>
        <taxon>Bacteria</taxon>
        <taxon>Bacillati</taxon>
        <taxon>Bacillota</taxon>
        <taxon>Clostridia</taxon>
        <taxon>Eubacteriales</taxon>
        <taxon>Clostridiales Family XVII. Incertae Sedis</taxon>
        <taxon>Candidatus Hydrogenisulfobacillus</taxon>
    </lineage>
</organism>
<dbReference type="AlphaFoldDB" id="A0A6F8ZHT0"/>
<name>A0A6F8ZHT0_9FIRM</name>
<dbReference type="Proteomes" id="UP000503399">
    <property type="component" value="Chromosome"/>
</dbReference>
<evidence type="ECO:0000256" key="1">
    <source>
        <dbReference type="SAM" id="SignalP"/>
    </source>
</evidence>
<proteinExistence type="predicted"/>